<gene>
    <name evidence="5" type="ORF">DOS84_12915</name>
</gene>
<dbReference type="PANTHER" id="PTHR46825">
    <property type="entry name" value="D-ALANYL-D-ALANINE-CARBOXYPEPTIDASE/ENDOPEPTIDASE AMPH"/>
    <property type="match status" value="1"/>
</dbReference>
<feature type="signal peptide" evidence="3">
    <location>
        <begin position="1"/>
        <end position="19"/>
    </location>
</feature>
<dbReference type="InterPro" id="IPR012338">
    <property type="entry name" value="Beta-lactam/transpept-like"/>
</dbReference>
<comment type="subcellular location">
    <subcellularLocation>
        <location evidence="1">Membrane</location>
    </subcellularLocation>
</comment>
<dbReference type="PANTHER" id="PTHR46825:SF11">
    <property type="entry name" value="PENICILLIN-BINDING PROTEIN 4"/>
    <property type="match status" value="1"/>
</dbReference>
<keyword evidence="3" id="KW-0732">Signal</keyword>
<comment type="caution">
    <text evidence="5">The sequence shown here is derived from an EMBL/GenBank/DDBJ whole genome shotgun (WGS) entry which is preliminary data.</text>
</comment>
<feature type="chain" id="PRO_5016067999" description="Beta-lactamase-related domain-containing protein" evidence="3">
    <location>
        <begin position="20"/>
        <end position="432"/>
    </location>
</feature>
<dbReference type="RefSeq" id="WP_111410537.1">
    <property type="nucleotide sequence ID" value="NZ_QKXH01000008.1"/>
</dbReference>
<evidence type="ECO:0000256" key="2">
    <source>
        <dbReference type="ARBA" id="ARBA00023136"/>
    </source>
</evidence>
<dbReference type="Proteomes" id="UP000249177">
    <property type="component" value="Unassembled WGS sequence"/>
</dbReference>
<organism evidence="5 6">
    <name type="scientific">Flavobacterium aquariorum</name>
    <dbReference type="NCBI Taxonomy" id="2217670"/>
    <lineage>
        <taxon>Bacteria</taxon>
        <taxon>Pseudomonadati</taxon>
        <taxon>Bacteroidota</taxon>
        <taxon>Flavobacteriia</taxon>
        <taxon>Flavobacteriales</taxon>
        <taxon>Flavobacteriaceae</taxon>
        <taxon>Flavobacterium</taxon>
    </lineage>
</organism>
<accession>A0A2W7VKN3</accession>
<dbReference type="SUPFAM" id="SSF56601">
    <property type="entry name" value="beta-lactamase/transpeptidase-like"/>
    <property type="match status" value="1"/>
</dbReference>
<proteinExistence type="predicted"/>
<dbReference type="InterPro" id="IPR050491">
    <property type="entry name" value="AmpC-like"/>
</dbReference>
<evidence type="ECO:0000313" key="5">
    <source>
        <dbReference type="EMBL" id="PZX92772.1"/>
    </source>
</evidence>
<evidence type="ECO:0000313" key="6">
    <source>
        <dbReference type="Proteomes" id="UP000249177"/>
    </source>
</evidence>
<evidence type="ECO:0000256" key="1">
    <source>
        <dbReference type="ARBA" id="ARBA00004370"/>
    </source>
</evidence>
<dbReference type="Pfam" id="PF00144">
    <property type="entry name" value="Beta-lactamase"/>
    <property type="match status" value="1"/>
</dbReference>
<dbReference type="InterPro" id="IPR001466">
    <property type="entry name" value="Beta-lactam-related"/>
</dbReference>
<dbReference type="OrthoDB" id="9793489at2"/>
<feature type="domain" description="Beta-lactamase-related" evidence="4">
    <location>
        <begin position="46"/>
        <end position="311"/>
    </location>
</feature>
<sequence>MKRLSTILLLILLSISAFGQTRKDNLPYKLDEYFTALTVFKNFNGNVMVSKDGQLLLDKTYNIEGETDSLKITKDSKFIIASVSKIFIKFSILRLVELKKIQLTDNLTNLIPDFPNGEKITIDDLIHHQSGLPRELSTKDSYDSLSLSKIVELAKLEKLQFEPGSQTLYSNVGYFLLHYIIDKSSSNGYLAFIQNEIFNKMKLNNTLEFNSTKSVPKFAIGFDNENGKLIPTSINKIKKAETGNYLSTIGDLYSFSQQILLGKALKKSLAIEMFGHDSILNQSGGRSGYRSYFYKDLKTDVTFIFLSNYTDIPFQEVTTDVINLLDNKSYEVPHKINRVEIQLSTEILKKYTGKFALEADLTQTFSIELISNTLFQVDVNGDKYQLHPDSENTFFESPITKDGFIFTLNKQTNQYDLTIVSGGINLKMKRQG</sequence>
<dbReference type="AlphaFoldDB" id="A0A2W7VKN3"/>
<evidence type="ECO:0000259" key="4">
    <source>
        <dbReference type="Pfam" id="PF00144"/>
    </source>
</evidence>
<reference evidence="5 6" key="1">
    <citation type="submission" date="2018-06" db="EMBL/GenBank/DDBJ databases">
        <title>Flavobacterium sp IMCC34762, genome.</title>
        <authorList>
            <person name="Joung Y."/>
            <person name="Cho J."/>
            <person name="Song J."/>
        </authorList>
    </citation>
    <scope>NUCLEOTIDE SEQUENCE [LARGE SCALE GENOMIC DNA]</scope>
    <source>
        <strain evidence="5 6">IMCC34762</strain>
    </source>
</reference>
<keyword evidence="2" id="KW-0472">Membrane</keyword>
<evidence type="ECO:0000256" key="3">
    <source>
        <dbReference type="SAM" id="SignalP"/>
    </source>
</evidence>
<dbReference type="Gene3D" id="3.40.710.10">
    <property type="entry name" value="DD-peptidase/beta-lactamase superfamily"/>
    <property type="match status" value="1"/>
</dbReference>
<protein>
    <recommendedName>
        <fullName evidence="4">Beta-lactamase-related domain-containing protein</fullName>
    </recommendedName>
</protein>
<name>A0A2W7VKN3_9FLAO</name>
<dbReference type="GO" id="GO:0016020">
    <property type="term" value="C:membrane"/>
    <property type="evidence" value="ECO:0007669"/>
    <property type="project" value="UniProtKB-SubCell"/>
</dbReference>
<dbReference type="EMBL" id="QKXH01000008">
    <property type="protein sequence ID" value="PZX92772.1"/>
    <property type="molecule type" value="Genomic_DNA"/>
</dbReference>
<keyword evidence="6" id="KW-1185">Reference proteome</keyword>